<keyword evidence="3" id="KW-0813">Transport</keyword>
<reference evidence="9 10" key="1">
    <citation type="submission" date="2018-11" db="EMBL/GenBank/DDBJ databases">
        <title>Schleiferia aggregans sp. nov., a moderately thermophilic heterotrophic bacterium isolated from microbial mats at a terrestrial hot spring.</title>
        <authorList>
            <person name="Iino T."/>
            <person name="Ohkuma M."/>
            <person name="Haruta S."/>
        </authorList>
    </citation>
    <scope>NUCLEOTIDE SEQUENCE [LARGE SCALE GENOMIC DNA]</scope>
    <source>
        <strain evidence="9 10">LA</strain>
    </source>
</reference>
<dbReference type="Gene3D" id="1.20.1530.20">
    <property type="match status" value="1"/>
</dbReference>
<dbReference type="Pfam" id="PF03547">
    <property type="entry name" value="Mem_trans"/>
    <property type="match status" value="1"/>
</dbReference>
<feature type="transmembrane region" description="Helical" evidence="8">
    <location>
        <begin position="90"/>
        <end position="108"/>
    </location>
</feature>
<dbReference type="PANTHER" id="PTHR36838">
    <property type="entry name" value="AUXIN EFFLUX CARRIER FAMILY PROTEIN"/>
    <property type="match status" value="1"/>
</dbReference>
<evidence type="ECO:0000256" key="5">
    <source>
        <dbReference type="ARBA" id="ARBA00022692"/>
    </source>
</evidence>
<keyword evidence="10" id="KW-1185">Reference proteome</keyword>
<keyword evidence="5 8" id="KW-0812">Transmembrane</keyword>
<evidence type="ECO:0000256" key="4">
    <source>
        <dbReference type="ARBA" id="ARBA00022475"/>
    </source>
</evidence>
<dbReference type="EMBL" id="BHZE01000011">
    <property type="protein sequence ID" value="GCD77845.1"/>
    <property type="molecule type" value="Genomic_DNA"/>
</dbReference>
<feature type="transmembrane region" description="Helical" evidence="8">
    <location>
        <begin position="157"/>
        <end position="176"/>
    </location>
</feature>
<keyword evidence="6 8" id="KW-1133">Transmembrane helix</keyword>
<gene>
    <name evidence="9" type="ORF">JCM31826_13270</name>
</gene>
<evidence type="ECO:0000256" key="7">
    <source>
        <dbReference type="ARBA" id="ARBA00023136"/>
    </source>
</evidence>
<dbReference type="InterPro" id="IPR004776">
    <property type="entry name" value="Mem_transp_PIN-like"/>
</dbReference>
<dbReference type="GO" id="GO:0055085">
    <property type="term" value="P:transmembrane transport"/>
    <property type="evidence" value="ECO:0007669"/>
    <property type="project" value="InterPro"/>
</dbReference>
<accession>A0A401XLD1</accession>
<organism evidence="9 10">
    <name type="scientific">Thermaurantimonas aggregans</name>
    <dbReference type="NCBI Taxonomy" id="2173829"/>
    <lineage>
        <taxon>Bacteria</taxon>
        <taxon>Pseudomonadati</taxon>
        <taxon>Bacteroidota</taxon>
        <taxon>Flavobacteriia</taxon>
        <taxon>Flavobacteriales</taxon>
        <taxon>Schleiferiaceae</taxon>
        <taxon>Thermaurantimonas</taxon>
    </lineage>
</organism>
<feature type="transmembrane region" description="Helical" evidence="8">
    <location>
        <begin position="57"/>
        <end position="78"/>
    </location>
</feature>
<dbReference type="PANTHER" id="PTHR36838:SF1">
    <property type="entry name" value="SLR1864 PROTEIN"/>
    <property type="match status" value="1"/>
</dbReference>
<feature type="transmembrane region" description="Helical" evidence="8">
    <location>
        <begin position="218"/>
        <end position="238"/>
    </location>
</feature>
<evidence type="ECO:0000313" key="10">
    <source>
        <dbReference type="Proteomes" id="UP000286715"/>
    </source>
</evidence>
<proteinExistence type="inferred from homology"/>
<feature type="transmembrane region" description="Helical" evidence="8">
    <location>
        <begin position="277"/>
        <end position="296"/>
    </location>
</feature>
<keyword evidence="4" id="KW-1003">Cell membrane</keyword>
<dbReference type="OrthoDB" id="9786183at2"/>
<comment type="similarity">
    <text evidence="2">Belongs to the auxin efflux carrier (TC 2.A.69) family.</text>
</comment>
<name>A0A401XLD1_9FLAO</name>
<evidence type="ECO:0000256" key="3">
    <source>
        <dbReference type="ARBA" id="ARBA00022448"/>
    </source>
</evidence>
<dbReference type="InterPro" id="IPR038770">
    <property type="entry name" value="Na+/solute_symporter_sf"/>
</dbReference>
<evidence type="ECO:0000256" key="2">
    <source>
        <dbReference type="ARBA" id="ARBA00010145"/>
    </source>
</evidence>
<evidence type="ECO:0000256" key="1">
    <source>
        <dbReference type="ARBA" id="ARBA00004651"/>
    </source>
</evidence>
<dbReference type="GO" id="GO:0005886">
    <property type="term" value="C:plasma membrane"/>
    <property type="evidence" value="ECO:0007669"/>
    <property type="project" value="UniProtKB-SubCell"/>
</dbReference>
<sequence>MANFILILICLLAGQLLRKVSSFPKDGHKALNIFIIYIALPAVAFRYVPLIEWSASIVWPFLSQFLVFGIALIAVWIFSKIKPIDTTTRGALLLTMGLSNTSFVGFPLVETWYGSDAIKIALLSDQGAFFVLSILGIGYATWYAEGYVSVRYLMKHIITFPPFIAFLIAISISHMPLPAWWNTLMEKLSAPLVPLALVSVSLQISFKEHFDRWSELGYALMVKLLLAPAVVMVLLSLLTNLTSLYYKITVFEAAMAPMVTSYVVASQFRLNSGLAGYIVGIGILLSLLTTAGWYWVLENILTT</sequence>
<comment type="caution">
    <text evidence="9">The sequence shown here is derived from an EMBL/GenBank/DDBJ whole genome shotgun (WGS) entry which is preliminary data.</text>
</comment>
<evidence type="ECO:0000256" key="6">
    <source>
        <dbReference type="ARBA" id="ARBA00022989"/>
    </source>
</evidence>
<dbReference type="Proteomes" id="UP000286715">
    <property type="component" value="Unassembled WGS sequence"/>
</dbReference>
<protein>
    <submittedName>
        <fullName evidence="9">Transporter</fullName>
    </submittedName>
</protein>
<keyword evidence="7 8" id="KW-0472">Membrane</keyword>
<feature type="transmembrane region" description="Helical" evidence="8">
    <location>
        <begin position="128"/>
        <end position="145"/>
    </location>
</feature>
<feature type="transmembrane region" description="Helical" evidence="8">
    <location>
        <begin position="244"/>
        <end position="265"/>
    </location>
</feature>
<evidence type="ECO:0000256" key="8">
    <source>
        <dbReference type="SAM" id="Phobius"/>
    </source>
</evidence>
<evidence type="ECO:0000313" key="9">
    <source>
        <dbReference type="EMBL" id="GCD77845.1"/>
    </source>
</evidence>
<comment type="subcellular location">
    <subcellularLocation>
        <location evidence="1">Cell membrane</location>
        <topology evidence="1">Multi-pass membrane protein</topology>
    </subcellularLocation>
</comment>
<dbReference type="RefSeq" id="WP_124397912.1">
    <property type="nucleotide sequence ID" value="NZ_BHZE01000011.1"/>
</dbReference>
<dbReference type="AlphaFoldDB" id="A0A401XLD1"/>